<dbReference type="Proteomes" id="UP000663908">
    <property type="component" value="Chromosome"/>
</dbReference>
<feature type="compositionally biased region" description="Gly residues" evidence="1">
    <location>
        <begin position="107"/>
        <end position="117"/>
    </location>
</feature>
<sequence length="180" mass="17662">MDDTEKAQEPQTPRDASSKTSSLPLRRLSVAVVGAAVVVALGVGVALAAPSDGSRPGRGVTSTEPTGDSSGGDVAGSGSTGGLSDGGTTDGGSTAGSTSDGSVAGAADGGSTAGGDDGQPSPTTPPSSPPVDLQELNRRISELDKKVDKLPTKKELADALRAFADQLDHRGSGRPEPDPS</sequence>
<evidence type="ECO:0000313" key="3">
    <source>
        <dbReference type="EMBL" id="QTD99362.1"/>
    </source>
</evidence>
<feature type="compositionally biased region" description="Polar residues" evidence="1">
    <location>
        <begin position="9"/>
        <end position="23"/>
    </location>
</feature>
<gene>
    <name evidence="3" type="ORF">S1361_18570</name>
</gene>
<feature type="region of interest" description="Disordered" evidence="1">
    <location>
        <begin position="47"/>
        <end position="133"/>
    </location>
</feature>
<proteinExistence type="predicted"/>
<reference evidence="3 4" key="1">
    <citation type="submission" date="2021-03" db="EMBL/GenBank/DDBJ databases">
        <title>Complete genome sequence of Streptomyces cyanogenus S136, producer of anticancer angucycline landomycin A.</title>
        <authorList>
            <person name="Hrab P."/>
            <person name="Ruckert C."/>
            <person name="Busche T."/>
            <person name="Ostash I."/>
            <person name="Kalinowski J."/>
            <person name="Fedorenko V."/>
            <person name="Yushchuk O."/>
            <person name="Ostash B."/>
        </authorList>
    </citation>
    <scope>NUCLEOTIDE SEQUENCE [LARGE SCALE GENOMIC DNA]</scope>
    <source>
        <strain evidence="3 4">S136</strain>
    </source>
</reference>
<feature type="region of interest" description="Disordered" evidence="1">
    <location>
        <begin position="1"/>
        <end position="25"/>
    </location>
</feature>
<evidence type="ECO:0000313" key="4">
    <source>
        <dbReference type="Proteomes" id="UP000663908"/>
    </source>
</evidence>
<feature type="compositionally biased region" description="Low complexity" evidence="1">
    <location>
        <begin position="95"/>
        <end position="106"/>
    </location>
</feature>
<name>A0ABX7TRL0_STRCY</name>
<evidence type="ECO:0000256" key="2">
    <source>
        <dbReference type="SAM" id="Phobius"/>
    </source>
</evidence>
<keyword evidence="2" id="KW-1133">Transmembrane helix</keyword>
<keyword evidence="2" id="KW-0472">Membrane</keyword>
<evidence type="ECO:0000256" key="1">
    <source>
        <dbReference type="SAM" id="MobiDB-lite"/>
    </source>
</evidence>
<organism evidence="3 4">
    <name type="scientific">Streptomyces cyanogenus</name>
    <dbReference type="NCBI Taxonomy" id="80860"/>
    <lineage>
        <taxon>Bacteria</taxon>
        <taxon>Bacillati</taxon>
        <taxon>Actinomycetota</taxon>
        <taxon>Actinomycetes</taxon>
        <taxon>Kitasatosporales</taxon>
        <taxon>Streptomycetaceae</taxon>
        <taxon>Streptomyces</taxon>
    </lineage>
</organism>
<dbReference type="RefSeq" id="WP_243769217.1">
    <property type="nucleotide sequence ID" value="NZ_CP071839.1"/>
</dbReference>
<feature type="compositionally biased region" description="Gly residues" evidence="1">
    <location>
        <begin position="69"/>
        <end position="94"/>
    </location>
</feature>
<keyword evidence="2" id="KW-0812">Transmembrane</keyword>
<dbReference type="EMBL" id="CP071839">
    <property type="protein sequence ID" value="QTD99362.1"/>
    <property type="molecule type" value="Genomic_DNA"/>
</dbReference>
<keyword evidence="4" id="KW-1185">Reference proteome</keyword>
<protein>
    <submittedName>
        <fullName evidence="3">Uncharacterized protein</fullName>
    </submittedName>
</protein>
<accession>A0ABX7TRL0</accession>
<feature type="transmembrane region" description="Helical" evidence="2">
    <location>
        <begin position="28"/>
        <end position="49"/>
    </location>
</feature>